<keyword evidence="9" id="KW-1185">Reference proteome</keyword>
<feature type="compositionally biased region" description="Polar residues" evidence="6">
    <location>
        <begin position="216"/>
        <end position="230"/>
    </location>
</feature>
<dbReference type="EMBL" id="LK056664">
    <property type="protein sequence ID" value="CDU23639.1"/>
    <property type="molecule type" value="Genomic_DNA"/>
</dbReference>
<dbReference type="GO" id="GO:0005634">
    <property type="term" value="C:nucleus"/>
    <property type="evidence" value="ECO:0007669"/>
    <property type="project" value="UniProtKB-SubCell"/>
</dbReference>
<evidence type="ECO:0000313" key="7">
    <source>
        <dbReference type="EMBL" id="CDS02208.1"/>
    </source>
</evidence>
<feature type="compositionally biased region" description="Polar residues" evidence="6">
    <location>
        <begin position="132"/>
        <end position="150"/>
    </location>
</feature>
<feature type="region of interest" description="Disordered" evidence="6">
    <location>
        <begin position="94"/>
        <end position="176"/>
    </location>
</feature>
<feature type="compositionally biased region" description="Basic residues" evidence="6">
    <location>
        <begin position="39"/>
        <end position="50"/>
    </location>
</feature>
<feature type="compositionally biased region" description="Low complexity" evidence="6">
    <location>
        <begin position="970"/>
        <end position="992"/>
    </location>
</feature>
<dbReference type="GO" id="GO:0008270">
    <property type="term" value="F:zinc ion binding"/>
    <property type="evidence" value="ECO:0007669"/>
    <property type="project" value="InterPro"/>
</dbReference>
<feature type="region of interest" description="Disordered" evidence="6">
    <location>
        <begin position="942"/>
        <end position="995"/>
    </location>
</feature>
<dbReference type="GO" id="GO:0000981">
    <property type="term" value="F:DNA-binding transcription factor activity, RNA polymerase II-specific"/>
    <property type="evidence" value="ECO:0007669"/>
    <property type="project" value="InterPro"/>
</dbReference>
<comment type="subcellular location">
    <subcellularLocation>
        <location evidence="1">Nucleus</location>
    </subcellularLocation>
</comment>
<dbReference type="Gene3D" id="4.10.240.10">
    <property type="entry name" value="Zn(2)-C6 fungal-type DNA-binding domain"/>
    <property type="match status" value="1"/>
</dbReference>
<dbReference type="InterPro" id="IPR036864">
    <property type="entry name" value="Zn2-C6_fun-type_DNA-bd_sf"/>
</dbReference>
<gene>
    <name evidence="7" type="primary">SSCI84250.1</name>
    <name evidence="8" type="ORF">SPSC_02268</name>
</gene>
<organism evidence="7 9">
    <name type="scientific">Sporisorium scitamineum</name>
    <dbReference type="NCBI Taxonomy" id="49012"/>
    <lineage>
        <taxon>Eukaryota</taxon>
        <taxon>Fungi</taxon>
        <taxon>Dikarya</taxon>
        <taxon>Basidiomycota</taxon>
        <taxon>Ustilaginomycotina</taxon>
        <taxon>Ustilaginomycetes</taxon>
        <taxon>Ustilaginales</taxon>
        <taxon>Ustilaginaceae</taxon>
        <taxon>Sporisorium</taxon>
    </lineage>
</organism>
<dbReference type="GO" id="GO:0000976">
    <property type="term" value="F:transcription cis-regulatory region binding"/>
    <property type="evidence" value="ECO:0007669"/>
    <property type="project" value="TreeGrafter"/>
</dbReference>
<evidence type="ECO:0000256" key="4">
    <source>
        <dbReference type="ARBA" id="ARBA00023163"/>
    </source>
</evidence>
<evidence type="ECO:0000256" key="3">
    <source>
        <dbReference type="ARBA" id="ARBA00023125"/>
    </source>
</evidence>
<reference evidence="9" key="3">
    <citation type="submission" date="2014-06" db="EMBL/GenBank/DDBJ databases">
        <authorList>
            <person name="Berkman P.J."/>
        </authorList>
    </citation>
    <scope>NUCLEOTIDE SEQUENCE [LARGE SCALE GENOMIC DNA]</scope>
</reference>
<evidence type="ECO:0000256" key="6">
    <source>
        <dbReference type="SAM" id="MobiDB-lite"/>
    </source>
</evidence>
<feature type="region of interest" description="Disordered" evidence="6">
    <location>
        <begin position="191"/>
        <end position="237"/>
    </location>
</feature>
<dbReference type="STRING" id="49012.A0A0F7S3H1"/>
<keyword evidence="4" id="KW-0804">Transcription</keyword>
<dbReference type="EMBL" id="CCFA01005111">
    <property type="protein sequence ID" value="CDS02208.1"/>
    <property type="molecule type" value="Genomic_DNA"/>
</dbReference>
<name>A0A0F7S3H1_9BASI</name>
<evidence type="ECO:0000256" key="5">
    <source>
        <dbReference type="ARBA" id="ARBA00023242"/>
    </source>
</evidence>
<dbReference type="AlphaFoldDB" id="A0A0F7S3H1"/>
<feature type="region of interest" description="Disordered" evidence="6">
    <location>
        <begin position="1"/>
        <end position="52"/>
    </location>
</feature>
<proteinExistence type="predicted"/>
<feature type="compositionally biased region" description="Low complexity" evidence="6">
    <location>
        <begin position="16"/>
        <end position="28"/>
    </location>
</feature>
<evidence type="ECO:0000256" key="2">
    <source>
        <dbReference type="ARBA" id="ARBA00023015"/>
    </source>
</evidence>
<dbReference type="InterPro" id="IPR051089">
    <property type="entry name" value="prtT"/>
</dbReference>
<feature type="region of interest" description="Disordered" evidence="6">
    <location>
        <begin position="797"/>
        <end position="843"/>
    </location>
</feature>
<sequence>MEPNGHAAPSLPSKRASAGSASLDADAAPFDNHLEAPHIQKRPRRTHARRSCQMCQQRKARCELPDLEVPSSALPLPDHQKCHRCKTLQISCIVDDANRKKTKKPAGESGYPRSGPSQRQDSASTDRRALRKSSTNASMSSSLGDATSIHSNGSSSAASLLPSGAEPSEPNHLKFAGGRELGDQIVNPAEPRLVSKTPASTSDEDQGSDSPPPSKGTPNQRQKRTASASSEHIKTQDRRDVGNIDVWERFSTRSRPLTLLTELVPRQNGFASKVFRLVSARATIETDVTEIISNEKSKQLSDWCENNLTLWMPHLGNAYQLRQDALQGKQTLSTQLLEQVLYLIAMQHIRDPRDDVARFSITRFCIRDLARLMMTSPRSPAAVQALELLALFPVDVSAIPGPCRNRVRTDSQIGAAERSARSIRLDRVALTSAAPYSFVTAANQMDEFEIKRTAMIWASVKTWYNCFTIGDDELYESIDVRFFSDDWSQSLVLPLEETLGENRSSNGRAITPENELFSQKRWSRQRRIGSVGLAMRCLLMKQLLVAFDAIGRTSVDLPETDRLASLSNMIDNYRQHVISIDEEFQSRLVNTQGGSDLLRTWLTIEATAGYLLVLGAGILRGLGIDKRENVPAHELALLIRGENATPGMREFLTRYGEERILAAEKVLVSISALCRDARAASTITASDKNRKTANASQDRWIVEGQSRPIVPLVNICGYVLEAAFNAMEMHATMFKLWKTPPKRSESWQLVFSNVVTAMLSLDPKGSVLNGSIPATCAYILQGMLKVIVAWTDCSRKKDHQRSNSTSSAAPFVGGLGRPEEKRANDRHSRVRAQQQLGRSPAGASPEFERYLTLLHPDLAMRNSFDVAQGVGAGPATSRVRDSGAYQPGQAGLNGTSSSYNMVAFEPEVAAFPQQYSNLRGGPSSQNFAPDTTESLAAALPRSGSWTGEGAAAPSYPQHPHTNYFGPYGAPSANTNSMASSSSNASSHTHTPPALFENGVNGVGGMVNGGGNGILGDTAANGSYYANDGDGLPSVAMDSLDFILNDVLGSSEWSGILQDIWRTEM</sequence>
<feature type="compositionally biased region" description="Low complexity" evidence="6">
    <location>
        <begin position="151"/>
        <end position="168"/>
    </location>
</feature>
<evidence type="ECO:0000256" key="1">
    <source>
        <dbReference type="ARBA" id="ARBA00004123"/>
    </source>
</evidence>
<dbReference type="OrthoDB" id="2595934at2759"/>
<keyword evidence="3" id="KW-0238">DNA-binding</keyword>
<keyword evidence="5" id="KW-0539">Nucleus</keyword>
<reference evidence="7" key="2">
    <citation type="submission" date="2014-06" db="EMBL/GenBank/DDBJ databases">
        <authorList>
            <person name="Berkman J.Paul."/>
        </authorList>
    </citation>
    <scope>NUCLEOTIDE SEQUENCE [LARGE SCALE GENOMIC DNA]</scope>
</reference>
<dbReference type="SUPFAM" id="SSF57701">
    <property type="entry name" value="Zn2/Cys6 DNA-binding domain"/>
    <property type="match status" value="1"/>
</dbReference>
<reference evidence="8" key="1">
    <citation type="submission" date="2014-06" db="EMBL/GenBank/DDBJ databases">
        <authorList>
            <person name="Ju J."/>
            <person name="Zhang J."/>
        </authorList>
    </citation>
    <scope>NUCLEOTIDE SEQUENCE</scope>
    <source>
        <strain evidence="8">SscI8</strain>
    </source>
</reference>
<keyword evidence="2" id="KW-0805">Transcription regulation</keyword>
<feature type="compositionally biased region" description="Basic and acidic residues" evidence="6">
    <location>
        <begin position="817"/>
        <end position="827"/>
    </location>
</feature>
<dbReference type="Proteomes" id="UP000242770">
    <property type="component" value="Unassembled WGS sequence"/>
</dbReference>
<accession>A0A0F7S3H1</accession>
<evidence type="ECO:0000313" key="8">
    <source>
        <dbReference type="EMBL" id="CDU23639.1"/>
    </source>
</evidence>
<protein>
    <submittedName>
        <fullName evidence="7">Uncharacterized protein</fullName>
    </submittedName>
</protein>
<dbReference type="PANTHER" id="PTHR31845:SF21">
    <property type="entry name" value="REGULATORY PROTEIN LEU3"/>
    <property type="match status" value="1"/>
</dbReference>
<evidence type="ECO:0000313" key="9">
    <source>
        <dbReference type="Proteomes" id="UP000242770"/>
    </source>
</evidence>
<dbReference type="PANTHER" id="PTHR31845">
    <property type="entry name" value="FINGER DOMAIN PROTEIN, PUTATIVE-RELATED"/>
    <property type="match status" value="1"/>
</dbReference>